<name>A0A9P4HWA5_9PEZI</name>
<dbReference type="EMBL" id="ML978721">
    <property type="protein sequence ID" value="KAF2087214.1"/>
    <property type="molecule type" value="Genomic_DNA"/>
</dbReference>
<evidence type="ECO:0000259" key="1">
    <source>
        <dbReference type="Pfam" id="PF07766"/>
    </source>
</evidence>
<accession>A0A9P4HWA5</accession>
<gene>
    <name evidence="2" type="ORF">K490DRAFT_990</name>
</gene>
<sequence length="221" mass="25245">VNPPSTTLPAPLDVPDRRPDESLFSYALKSGKKYWAFYKTGIKNIHANYKARKAIIAAASKSNSKSVRGLDEANAHTAPCSRAEFQLVNRAGYDLRRVPIFALLLLLLGEWTPLFVVFCTPIVPFTCRIPRQINKQIIATEERRREAKRQGTSSKWSWSSLRSDRHARYIKVDDALLKRDGKVKDLRPEELRLACYEREISILGRGDGELRQELSKYLDTK</sequence>
<dbReference type="AlphaFoldDB" id="A0A9P4HWA5"/>
<feature type="non-terminal residue" evidence="2">
    <location>
        <position position="1"/>
    </location>
</feature>
<feature type="non-terminal residue" evidence="2">
    <location>
        <position position="221"/>
    </location>
</feature>
<comment type="caution">
    <text evidence="2">The sequence shown here is derived from an EMBL/GenBank/DDBJ whole genome shotgun (WGS) entry which is preliminary data.</text>
</comment>
<feature type="domain" description="Letm1 RBD" evidence="1">
    <location>
        <begin position="164"/>
        <end position="219"/>
    </location>
</feature>
<dbReference type="Proteomes" id="UP000799776">
    <property type="component" value="Unassembled WGS sequence"/>
</dbReference>
<organism evidence="2 3">
    <name type="scientific">Saccharata proteae CBS 121410</name>
    <dbReference type="NCBI Taxonomy" id="1314787"/>
    <lineage>
        <taxon>Eukaryota</taxon>
        <taxon>Fungi</taxon>
        <taxon>Dikarya</taxon>
        <taxon>Ascomycota</taxon>
        <taxon>Pezizomycotina</taxon>
        <taxon>Dothideomycetes</taxon>
        <taxon>Dothideomycetes incertae sedis</taxon>
        <taxon>Botryosphaeriales</taxon>
        <taxon>Saccharataceae</taxon>
        <taxon>Saccharata</taxon>
    </lineage>
</organism>
<evidence type="ECO:0000313" key="2">
    <source>
        <dbReference type="EMBL" id="KAF2087214.1"/>
    </source>
</evidence>
<protein>
    <recommendedName>
        <fullName evidence="1">Letm1 RBD domain-containing protein</fullName>
    </recommendedName>
</protein>
<dbReference type="OrthoDB" id="73691at2759"/>
<proteinExistence type="predicted"/>
<reference evidence="2" key="1">
    <citation type="journal article" date="2020" name="Stud. Mycol.">
        <title>101 Dothideomycetes genomes: a test case for predicting lifestyles and emergence of pathogens.</title>
        <authorList>
            <person name="Haridas S."/>
            <person name="Albert R."/>
            <person name="Binder M."/>
            <person name="Bloem J."/>
            <person name="Labutti K."/>
            <person name="Salamov A."/>
            <person name="Andreopoulos B."/>
            <person name="Baker S."/>
            <person name="Barry K."/>
            <person name="Bills G."/>
            <person name="Bluhm B."/>
            <person name="Cannon C."/>
            <person name="Castanera R."/>
            <person name="Culley D."/>
            <person name="Daum C."/>
            <person name="Ezra D."/>
            <person name="Gonzalez J."/>
            <person name="Henrissat B."/>
            <person name="Kuo A."/>
            <person name="Liang C."/>
            <person name="Lipzen A."/>
            <person name="Lutzoni F."/>
            <person name="Magnuson J."/>
            <person name="Mondo S."/>
            <person name="Nolan M."/>
            <person name="Ohm R."/>
            <person name="Pangilinan J."/>
            <person name="Park H.-J."/>
            <person name="Ramirez L."/>
            <person name="Alfaro M."/>
            <person name="Sun H."/>
            <person name="Tritt A."/>
            <person name="Yoshinaga Y."/>
            <person name="Zwiers L.-H."/>
            <person name="Turgeon B."/>
            <person name="Goodwin S."/>
            <person name="Spatafora J."/>
            <person name="Crous P."/>
            <person name="Grigoriev I."/>
        </authorList>
    </citation>
    <scope>NUCLEOTIDE SEQUENCE</scope>
    <source>
        <strain evidence="2">CBS 121410</strain>
    </source>
</reference>
<dbReference type="Pfam" id="PF07766">
    <property type="entry name" value="LETM1_RBD"/>
    <property type="match status" value="1"/>
</dbReference>
<evidence type="ECO:0000313" key="3">
    <source>
        <dbReference type="Proteomes" id="UP000799776"/>
    </source>
</evidence>
<dbReference type="GO" id="GO:0043022">
    <property type="term" value="F:ribosome binding"/>
    <property type="evidence" value="ECO:0007669"/>
    <property type="project" value="InterPro"/>
</dbReference>
<dbReference type="InterPro" id="IPR033122">
    <property type="entry name" value="LETM1-like_RBD"/>
</dbReference>
<keyword evidence="3" id="KW-1185">Reference proteome</keyword>